<dbReference type="GO" id="GO:0016787">
    <property type="term" value="F:hydrolase activity"/>
    <property type="evidence" value="ECO:0007669"/>
    <property type="project" value="UniProtKB-KW"/>
</dbReference>
<evidence type="ECO:0000256" key="1">
    <source>
        <dbReference type="ARBA" id="ARBA00010923"/>
    </source>
</evidence>
<dbReference type="Gene3D" id="3.90.220.20">
    <property type="entry name" value="DNA methylase specificity domains"/>
    <property type="match status" value="2"/>
</dbReference>
<dbReference type="EMBL" id="JASNVP010000007">
    <property type="protein sequence ID" value="MDK4326549.1"/>
    <property type="molecule type" value="Genomic_DNA"/>
</dbReference>
<evidence type="ECO:0000259" key="4">
    <source>
        <dbReference type="Pfam" id="PF01420"/>
    </source>
</evidence>
<gene>
    <name evidence="5" type="ORF">QPX54_08550</name>
</gene>
<reference evidence="5" key="1">
    <citation type="submission" date="2023-05" db="EMBL/GenBank/DDBJ databases">
        <title>Metabolic capabilities are highly conserved among human nasal-associated Corynebacterium species in pangenomic analyses.</title>
        <authorList>
            <person name="Tran T.H."/>
            <person name="Roberts A.Q."/>
            <person name="Escapa I.F."/>
            <person name="Gao W."/>
            <person name="Conlan S."/>
            <person name="Kong H."/>
            <person name="Segre J.A."/>
            <person name="Kelly M.S."/>
            <person name="Lemon K.P."/>
        </authorList>
    </citation>
    <scope>NUCLEOTIDE SEQUENCE</scope>
    <source>
        <strain evidence="5">KPL2654</strain>
    </source>
</reference>
<keyword evidence="5" id="KW-0255">Endonuclease</keyword>
<dbReference type="InterPro" id="IPR052021">
    <property type="entry name" value="Type-I_RS_S_subunit"/>
</dbReference>
<evidence type="ECO:0000256" key="2">
    <source>
        <dbReference type="ARBA" id="ARBA00022747"/>
    </source>
</evidence>
<feature type="domain" description="Type I restriction modification DNA specificity" evidence="4">
    <location>
        <begin position="17"/>
        <end position="163"/>
    </location>
</feature>
<comment type="caution">
    <text evidence="5">The sequence shown here is derived from an EMBL/GenBank/DDBJ whole genome shotgun (WGS) entry which is preliminary data.</text>
</comment>
<dbReference type="Proteomes" id="UP001226160">
    <property type="component" value="Unassembled WGS sequence"/>
</dbReference>
<organism evidence="5 6">
    <name type="scientific">Corynebacterium propinquum</name>
    <dbReference type="NCBI Taxonomy" id="43769"/>
    <lineage>
        <taxon>Bacteria</taxon>
        <taxon>Bacillati</taxon>
        <taxon>Actinomycetota</taxon>
        <taxon>Actinomycetes</taxon>
        <taxon>Mycobacteriales</taxon>
        <taxon>Corynebacteriaceae</taxon>
        <taxon>Corynebacterium</taxon>
    </lineage>
</organism>
<accession>A0AAP4BUA1</accession>
<dbReference type="SUPFAM" id="SSF116734">
    <property type="entry name" value="DNA methylase specificity domain"/>
    <property type="match status" value="2"/>
</dbReference>
<evidence type="ECO:0000313" key="6">
    <source>
        <dbReference type="Proteomes" id="UP001226160"/>
    </source>
</evidence>
<name>A0AAP4BUA1_9CORY</name>
<dbReference type="InterPro" id="IPR044946">
    <property type="entry name" value="Restrct_endonuc_typeI_TRD_sf"/>
</dbReference>
<sequence length="389" mass="42778">MTTIDQAILINPKVSIKRGDKVPFVSMDQIQPGIRSVVAVDNRTFTSGSKFEPGDVLMARITPCLENGKIARYEGFDVAAGSTEFIVVRGKPGVTITNYLYYWLWSPRIRELAISNMAGTSGRQRVRTDAFTAEEYDFPSLTEQRAIADVLGALDDKIAANQRVISDAAELCEALVQKSISGEFTKLSEIAVITMGTSPKGEHLNEEGRGIPFFQGVRDFGDISPKRRVYTDKPLRTAEPGDVLLAVRAPIGQVNLALEKVCIGRGLAAVRSAINSPVSLFYLLRSHREIWQDFDGNGTVFSSVNRSDAHNVLVPIILPTKQKDLEKVLNTIHGRLLKAQKENQVLAATRDELLPLLMNGKITVAEAEEAVWDVGVVKQKQQEEGDSDV</sequence>
<dbReference type="CDD" id="cd17495">
    <property type="entry name" value="RMtype1_S_Cep9333ORF4827P-TRD2-CR2_like"/>
    <property type="match status" value="1"/>
</dbReference>
<dbReference type="RefSeq" id="WP_126844310.1">
    <property type="nucleotide sequence ID" value="NZ_CABIYR010000006.1"/>
</dbReference>
<dbReference type="EC" id="3.1.21.-" evidence="5"/>
<dbReference type="CDD" id="cd17260">
    <property type="entry name" value="RMtype1_S_EcoEI-TRD1-CR1_like"/>
    <property type="match status" value="1"/>
</dbReference>
<keyword evidence="5" id="KW-0540">Nuclease</keyword>
<dbReference type="PANTHER" id="PTHR30408:SF12">
    <property type="entry name" value="TYPE I RESTRICTION ENZYME MJAVIII SPECIFICITY SUBUNIT"/>
    <property type="match status" value="1"/>
</dbReference>
<keyword evidence="3" id="KW-0238">DNA-binding</keyword>
<protein>
    <submittedName>
        <fullName evidence="5">Restriction endonuclease subunit S</fullName>
        <ecNumber evidence="5">3.1.21.-</ecNumber>
    </submittedName>
</protein>
<dbReference type="AlphaFoldDB" id="A0AAP4BUA1"/>
<dbReference type="GO" id="GO:0009307">
    <property type="term" value="P:DNA restriction-modification system"/>
    <property type="evidence" value="ECO:0007669"/>
    <property type="project" value="UniProtKB-KW"/>
</dbReference>
<dbReference type="Pfam" id="PF01420">
    <property type="entry name" value="Methylase_S"/>
    <property type="match status" value="1"/>
</dbReference>
<dbReference type="GO" id="GO:0004519">
    <property type="term" value="F:endonuclease activity"/>
    <property type="evidence" value="ECO:0007669"/>
    <property type="project" value="UniProtKB-KW"/>
</dbReference>
<evidence type="ECO:0000256" key="3">
    <source>
        <dbReference type="ARBA" id="ARBA00023125"/>
    </source>
</evidence>
<dbReference type="InterPro" id="IPR000055">
    <property type="entry name" value="Restrct_endonuc_typeI_TRD"/>
</dbReference>
<keyword evidence="2" id="KW-0680">Restriction system</keyword>
<proteinExistence type="inferred from homology"/>
<keyword evidence="5" id="KW-0378">Hydrolase</keyword>
<dbReference type="GO" id="GO:0003677">
    <property type="term" value="F:DNA binding"/>
    <property type="evidence" value="ECO:0007669"/>
    <property type="project" value="UniProtKB-KW"/>
</dbReference>
<evidence type="ECO:0000313" key="5">
    <source>
        <dbReference type="EMBL" id="MDK4326549.1"/>
    </source>
</evidence>
<comment type="similarity">
    <text evidence="1">Belongs to the type-I restriction system S methylase family.</text>
</comment>
<dbReference type="PANTHER" id="PTHR30408">
    <property type="entry name" value="TYPE-1 RESTRICTION ENZYME ECOKI SPECIFICITY PROTEIN"/>
    <property type="match status" value="1"/>
</dbReference>